<feature type="domain" description="PHD-type" evidence="15">
    <location>
        <begin position="63"/>
        <end position="201"/>
    </location>
</feature>
<evidence type="ECO:0000313" key="17">
    <source>
        <dbReference type="Proteomes" id="UP000770661"/>
    </source>
</evidence>
<dbReference type="GO" id="GO:0016787">
    <property type="term" value="F:hydrolase activity"/>
    <property type="evidence" value="ECO:0007669"/>
    <property type="project" value="UniProtKB-KW"/>
</dbReference>
<evidence type="ECO:0000256" key="10">
    <source>
        <dbReference type="ARBA" id="ARBA00023125"/>
    </source>
</evidence>
<evidence type="ECO:0000256" key="4">
    <source>
        <dbReference type="ARBA" id="ARBA00022741"/>
    </source>
</evidence>
<evidence type="ECO:0000256" key="14">
    <source>
        <dbReference type="SAM" id="MobiDB-lite"/>
    </source>
</evidence>
<gene>
    <name evidence="16" type="primary">Atrx</name>
    <name evidence="16" type="ORF">GWK47_023752</name>
</gene>
<dbReference type="InterPro" id="IPR011011">
    <property type="entry name" value="Znf_FYVE_PHD"/>
</dbReference>
<keyword evidence="7" id="KW-0378">Hydrolase</keyword>
<evidence type="ECO:0000256" key="9">
    <source>
        <dbReference type="ARBA" id="ARBA00022840"/>
    </source>
</evidence>
<name>A0A8J5CE95_CHIOP</name>
<evidence type="ECO:0000256" key="2">
    <source>
        <dbReference type="ARBA" id="ARBA00007025"/>
    </source>
</evidence>
<accession>A0A8J5CE95</accession>
<keyword evidence="8" id="KW-0862">Zinc</keyword>
<dbReference type="EMBL" id="JACEEZ010024640">
    <property type="protein sequence ID" value="KAG0709965.1"/>
    <property type="molecule type" value="Genomic_DNA"/>
</dbReference>
<evidence type="ECO:0000256" key="13">
    <source>
        <dbReference type="ARBA" id="ARBA00047995"/>
    </source>
</evidence>
<dbReference type="GO" id="GO:0006281">
    <property type="term" value="P:DNA repair"/>
    <property type="evidence" value="ECO:0007669"/>
    <property type="project" value="UniProtKB-KW"/>
</dbReference>
<evidence type="ECO:0000256" key="8">
    <source>
        <dbReference type="ARBA" id="ARBA00022833"/>
    </source>
</evidence>
<keyword evidence="4" id="KW-0547">Nucleotide-binding</keyword>
<keyword evidence="6" id="KW-0863">Zinc-finger</keyword>
<dbReference type="GO" id="GO:0006338">
    <property type="term" value="P:chromatin remodeling"/>
    <property type="evidence" value="ECO:0007669"/>
    <property type="project" value="TreeGrafter"/>
</dbReference>
<dbReference type="Pfam" id="PF21255">
    <property type="entry name" value="DNMT3_ADD_GATA1-like"/>
    <property type="match status" value="1"/>
</dbReference>
<dbReference type="PANTHER" id="PTHR46357:SF1">
    <property type="entry name" value="TRANSCRIPTIONAL REGULATOR ATRX"/>
    <property type="match status" value="1"/>
</dbReference>
<keyword evidence="3" id="KW-0479">Metal-binding</keyword>
<comment type="caution">
    <text evidence="16">The sequence shown here is derived from an EMBL/GenBank/DDBJ whole genome shotgun (WGS) entry which is preliminary data.</text>
</comment>
<organism evidence="16 17">
    <name type="scientific">Chionoecetes opilio</name>
    <name type="common">Atlantic snow crab</name>
    <name type="synonym">Cancer opilio</name>
    <dbReference type="NCBI Taxonomy" id="41210"/>
    <lineage>
        <taxon>Eukaryota</taxon>
        <taxon>Metazoa</taxon>
        <taxon>Ecdysozoa</taxon>
        <taxon>Arthropoda</taxon>
        <taxon>Crustacea</taxon>
        <taxon>Multicrustacea</taxon>
        <taxon>Malacostraca</taxon>
        <taxon>Eumalacostraca</taxon>
        <taxon>Eucarida</taxon>
        <taxon>Decapoda</taxon>
        <taxon>Pleocyemata</taxon>
        <taxon>Brachyura</taxon>
        <taxon>Eubrachyura</taxon>
        <taxon>Majoidea</taxon>
        <taxon>Majidae</taxon>
        <taxon>Chionoecetes</taxon>
    </lineage>
</organism>
<dbReference type="GO" id="GO:0008270">
    <property type="term" value="F:zinc ion binding"/>
    <property type="evidence" value="ECO:0007669"/>
    <property type="project" value="UniProtKB-KW"/>
</dbReference>
<dbReference type="InterPro" id="IPR052131">
    <property type="entry name" value="ATRX_domain-containing"/>
</dbReference>
<dbReference type="Proteomes" id="UP000770661">
    <property type="component" value="Unassembled WGS sequence"/>
</dbReference>
<reference evidence="16" key="1">
    <citation type="submission" date="2020-07" db="EMBL/GenBank/DDBJ databases">
        <title>The High-quality genome of the commercially important snow crab, Chionoecetes opilio.</title>
        <authorList>
            <person name="Jeong J.-H."/>
            <person name="Ryu S."/>
        </authorList>
    </citation>
    <scope>NUCLEOTIDE SEQUENCE</scope>
    <source>
        <strain evidence="16">MADBK_172401_WGS</strain>
        <tissue evidence="16">Digestive gland</tissue>
    </source>
</reference>
<feature type="compositionally biased region" description="Acidic residues" evidence="14">
    <location>
        <begin position="8"/>
        <end position="26"/>
    </location>
</feature>
<evidence type="ECO:0000256" key="5">
    <source>
        <dbReference type="ARBA" id="ARBA00022763"/>
    </source>
</evidence>
<dbReference type="GO" id="GO:0003678">
    <property type="term" value="F:DNA helicase activity"/>
    <property type="evidence" value="ECO:0007669"/>
    <property type="project" value="UniProtKB-EC"/>
</dbReference>
<dbReference type="InterPro" id="IPR041430">
    <property type="entry name" value="ADD_ATRX"/>
</dbReference>
<keyword evidence="17" id="KW-1185">Reference proteome</keyword>
<dbReference type="SUPFAM" id="SSF57903">
    <property type="entry name" value="FYVE/PHD zinc finger"/>
    <property type="match status" value="1"/>
</dbReference>
<keyword evidence="11" id="KW-0234">DNA repair</keyword>
<dbReference type="PANTHER" id="PTHR46357">
    <property type="entry name" value="TRANSCRIPTIONAL REGULATOR ATRX"/>
    <property type="match status" value="1"/>
</dbReference>
<dbReference type="GO" id="GO:0005524">
    <property type="term" value="F:ATP binding"/>
    <property type="evidence" value="ECO:0007669"/>
    <property type="project" value="UniProtKB-KW"/>
</dbReference>
<dbReference type="InterPro" id="IPR049554">
    <property type="entry name" value="DNMT3_ADD_PHD"/>
</dbReference>
<keyword evidence="9" id="KW-0067">ATP-binding</keyword>
<evidence type="ECO:0000313" key="16">
    <source>
        <dbReference type="EMBL" id="KAG0709965.1"/>
    </source>
</evidence>
<dbReference type="InterPro" id="IPR025766">
    <property type="entry name" value="ADD"/>
</dbReference>
<evidence type="ECO:0000256" key="6">
    <source>
        <dbReference type="ARBA" id="ARBA00022771"/>
    </source>
</evidence>
<dbReference type="Gene3D" id="3.30.40.10">
    <property type="entry name" value="Zinc/RING finger domain, C3HC4 (zinc finger)"/>
    <property type="match status" value="1"/>
</dbReference>
<evidence type="ECO:0000256" key="11">
    <source>
        <dbReference type="ARBA" id="ARBA00023204"/>
    </source>
</evidence>
<dbReference type="Pfam" id="PF17981">
    <property type="entry name" value="ADD_ATRX"/>
    <property type="match status" value="1"/>
</dbReference>
<keyword evidence="5" id="KW-0227">DNA damage</keyword>
<keyword evidence="10" id="KW-0238">DNA-binding</keyword>
<proteinExistence type="inferred from homology"/>
<dbReference type="PROSITE" id="PS51533">
    <property type="entry name" value="ADD"/>
    <property type="match status" value="1"/>
</dbReference>
<dbReference type="GO" id="GO:0005721">
    <property type="term" value="C:pericentric heterochromatin"/>
    <property type="evidence" value="ECO:0007669"/>
    <property type="project" value="TreeGrafter"/>
</dbReference>
<dbReference type="OrthoDB" id="448448at2759"/>
<comment type="subcellular location">
    <subcellularLocation>
        <location evidence="1">Nucleus</location>
    </subcellularLocation>
</comment>
<comment type="similarity">
    <text evidence="2">Belongs to the SNF2/RAD54 helicase family.</text>
</comment>
<dbReference type="InterPro" id="IPR013083">
    <property type="entry name" value="Znf_RING/FYVE/PHD"/>
</dbReference>
<feature type="region of interest" description="Disordered" evidence="14">
    <location>
        <begin position="1"/>
        <end position="43"/>
    </location>
</feature>
<sequence length="204" mass="23247">MHFLFAGDDSEQTTDEDSEESAENSESDGGSSQSSKKAKVKDAAEDIDYSKAETKYYRKNMNALQTKLEGSVMKCTSCYEQVNHHIRSLVFTHPVLGVFICKKCRKYYGKGKFCKDREGYDEYCRLCAEGGDLLCCEQEDCFNGFCKRCVKRTMGRAELKSAESTEGWACYVCNHEPMMELRALHRHILSNLKNSEEEDANLSR</sequence>
<protein>
    <submittedName>
        <fullName evidence="16">Transcriptional regulator ATRX</fullName>
    </submittedName>
</protein>
<dbReference type="AlphaFoldDB" id="A0A8J5CE95"/>
<dbReference type="GO" id="GO:0005634">
    <property type="term" value="C:nucleus"/>
    <property type="evidence" value="ECO:0007669"/>
    <property type="project" value="UniProtKB-SubCell"/>
</dbReference>
<keyword evidence="12" id="KW-0539">Nucleus</keyword>
<evidence type="ECO:0000256" key="1">
    <source>
        <dbReference type="ARBA" id="ARBA00004123"/>
    </source>
</evidence>
<evidence type="ECO:0000256" key="3">
    <source>
        <dbReference type="ARBA" id="ARBA00022723"/>
    </source>
</evidence>
<evidence type="ECO:0000256" key="12">
    <source>
        <dbReference type="ARBA" id="ARBA00023242"/>
    </source>
</evidence>
<dbReference type="GO" id="GO:0031297">
    <property type="term" value="P:replication fork processing"/>
    <property type="evidence" value="ECO:0007669"/>
    <property type="project" value="TreeGrafter"/>
</dbReference>
<dbReference type="CDD" id="cd11726">
    <property type="entry name" value="ADDz_ATRX"/>
    <property type="match status" value="1"/>
</dbReference>
<comment type="catalytic activity">
    <reaction evidence="13">
        <text>ATP + H2O = ADP + phosphate + H(+)</text>
        <dbReference type="Rhea" id="RHEA:13065"/>
        <dbReference type="ChEBI" id="CHEBI:15377"/>
        <dbReference type="ChEBI" id="CHEBI:15378"/>
        <dbReference type="ChEBI" id="CHEBI:30616"/>
        <dbReference type="ChEBI" id="CHEBI:43474"/>
        <dbReference type="ChEBI" id="CHEBI:456216"/>
        <dbReference type="EC" id="3.6.4.12"/>
    </reaction>
</comment>
<evidence type="ECO:0000259" key="15">
    <source>
        <dbReference type="PROSITE" id="PS51533"/>
    </source>
</evidence>
<evidence type="ECO:0000256" key="7">
    <source>
        <dbReference type="ARBA" id="ARBA00022801"/>
    </source>
</evidence>
<dbReference type="GO" id="GO:0010468">
    <property type="term" value="P:regulation of gene expression"/>
    <property type="evidence" value="ECO:0007669"/>
    <property type="project" value="UniProtKB-ARBA"/>
</dbReference>
<dbReference type="GO" id="GO:0031490">
    <property type="term" value="F:chromatin DNA binding"/>
    <property type="evidence" value="ECO:0007669"/>
    <property type="project" value="TreeGrafter"/>
</dbReference>